<dbReference type="Pfam" id="PF00300">
    <property type="entry name" value="His_Phos_1"/>
    <property type="match status" value="1"/>
</dbReference>
<name>G7GZJ1_9ACTN</name>
<reference evidence="3 4" key="1">
    <citation type="submission" date="2011-11" db="EMBL/GenBank/DDBJ databases">
        <title>Whole genome shotgun sequence of Gordonia araii NBRC 100433.</title>
        <authorList>
            <person name="Yoshida Y."/>
            <person name="Hosoyama A."/>
            <person name="Tsuchikane K."/>
            <person name="Katsumata H."/>
            <person name="Yamazaki S."/>
            <person name="Fujita N."/>
        </authorList>
    </citation>
    <scope>NUCLEOTIDE SEQUENCE [LARGE SCALE GENOMIC DNA]</scope>
    <source>
        <strain evidence="3 4">NBRC 100433</strain>
    </source>
</reference>
<dbReference type="GO" id="GO:0016791">
    <property type="term" value="F:phosphatase activity"/>
    <property type="evidence" value="ECO:0007669"/>
    <property type="project" value="TreeGrafter"/>
</dbReference>
<accession>G7GZJ1</accession>
<dbReference type="Proteomes" id="UP000035088">
    <property type="component" value="Unassembled WGS sequence"/>
</dbReference>
<proteinExistence type="predicted"/>
<dbReference type="GO" id="GO:0005737">
    <property type="term" value="C:cytoplasm"/>
    <property type="evidence" value="ECO:0007669"/>
    <property type="project" value="TreeGrafter"/>
</dbReference>
<dbReference type="EMBL" id="BAEE01000026">
    <property type="protein sequence ID" value="GAB09016.1"/>
    <property type="molecule type" value="Genomic_DNA"/>
</dbReference>
<evidence type="ECO:0000256" key="1">
    <source>
        <dbReference type="PIRSR" id="PIRSR613078-1"/>
    </source>
</evidence>
<keyword evidence="4" id="KW-1185">Reference proteome</keyword>
<feature type="active site" description="Tele-phosphohistidine intermediate" evidence="1">
    <location>
        <position position="14"/>
    </location>
</feature>
<gene>
    <name evidence="3" type="ORF">GOARA_026_00460</name>
</gene>
<dbReference type="RefSeq" id="WP_007321093.1">
    <property type="nucleotide sequence ID" value="NZ_BAEE01000026.1"/>
</dbReference>
<dbReference type="AlphaFoldDB" id="G7GZJ1"/>
<sequence>MTGVESTRLVLLRHGQTPLSVERRYSGRDDVALTELGVDQAARAAGRLANWPISAIVCSPLRRTRQTAEPLAAAAGLPVTVDDRLIEADFGEWEGLTFTEAAQRDPELHREWVGDEVIAPPGGESFADAARRVADARAAIVADHPGQTVVVVSHVTRIKSILRDAMRVGPELLYGLHLDLASVSLVEFFADGGSVGRLVNDTSHLRSYPLG</sequence>
<organism evidence="3 4">
    <name type="scientific">Gordonia araii NBRC 100433</name>
    <dbReference type="NCBI Taxonomy" id="1073574"/>
    <lineage>
        <taxon>Bacteria</taxon>
        <taxon>Bacillati</taxon>
        <taxon>Actinomycetota</taxon>
        <taxon>Actinomycetes</taxon>
        <taxon>Mycobacteriales</taxon>
        <taxon>Gordoniaceae</taxon>
        <taxon>Gordonia</taxon>
    </lineage>
</organism>
<evidence type="ECO:0000313" key="3">
    <source>
        <dbReference type="EMBL" id="GAB09016.1"/>
    </source>
</evidence>
<dbReference type="Gene3D" id="3.40.50.1240">
    <property type="entry name" value="Phosphoglycerate mutase-like"/>
    <property type="match status" value="1"/>
</dbReference>
<feature type="binding site" evidence="2">
    <location>
        <position position="63"/>
    </location>
    <ligand>
        <name>substrate</name>
    </ligand>
</feature>
<evidence type="ECO:0000256" key="2">
    <source>
        <dbReference type="PIRSR" id="PIRSR613078-2"/>
    </source>
</evidence>
<dbReference type="STRING" id="1073574.GOARA_026_00460"/>
<dbReference type="PANTHER" id="PTHR48100">
    <property type="entry name" value="BROAD-SPECIFICITY PHOSPHATASE YOR283W-RELATED"/>
    <property type="match status" value="1"/>
</dbReference>
<comment type="caution">
    <text evidence="3">The sequence shown here is derived from an EMBL/GenBank/DDBJ whole genome shotgun (WGS) entry which is preliminary data.</text>
</comment>
<dbReference type="InterPro" id="IPR050275">
    <property type="entry name" value="PGM_Phosphatase"/>
</dbReference>
<dbReference type="SMART" id="SM00855">
    <property type="entry name" value="PGAM"/>
    <property type="match status" value="1"/>
</dbReference>
<dbReference type="InterPro" id="IPR013078">
    <property type="entry name" value="His_Pase_superF_clade-1"/>
</dbReference>
<dbReference type="InterPro" id="IPR029033">
    <property type="entry name" value="His_PPase_superfam"/>
</dbReference>
<dbReference type="SUPFAM" id="SSF53254">
    <property type="entry name" value="Phosphoglycerate mutase-like"/>
    <property type="match status" value="1"/>
</dbReference>
<dbReference type="OrthoDB" id="5296884at2"/>
<evidence type="ECO:0000313" key="4">
    <source>
        <dbReference type="Proteomes" id="UP000035088"/>
    </source>
</evidence>
<dbReference type="CDD" id="cd07067">
    <property type="entry name" value="HP_PGM_like"/>
    <property type="match status" value="1"/>
</dbReference>
<dbReference type="PANTHER" id="PTHR48100:SF62">
    <property type="entry name" value="GLUCOSYL-3-PHOSPHOGLYCERATE PHOSPHATASE"/>
    <property type="match status" value="1"/>
</dbReference>
<protein>
    <submittedName>
        <fullName evidence="3">Ribonuclease H/acid phosphatase</fullName>
    </submittedName>
</protein>
<feature type="active site" description="Proton donor/acceptor" evidence="1">
    <location>
        <position position="87"/>
    </location>
</feature>